<gene>
    <name evidence="2" type="ordered locus">PARA_06050</name>
</gene>
<accession>A0AB33QJ70</accession>
<sequence>MRYLLLILKRSFLMTIILQLIFYINAWFIKGSVDQIDFFVSKEHLFFSLKIWLSLFVLFLLIYYLGNNKY</sequence>
<dbReference type="EMBL" id="FQ312002">
    <property type="protein sequence ID" value="CBW14712.1"/>
    <property type="molecule type" value="Genomic_DNA"/>
</dbReference>
<feature type="transmembrane region" description="Helical" evidence="1">
    <location>
        <begin position="49"/>
        <end position="66"/>
    </location>
</feature>
<dbReference type="KEGG" id="hpr:PARA_06050"/>
<dbReference type="AlphaFoldDB" id="A0AB33QJ70"/>
<dbReference type="Proteomes" id="UP000007052">
    <property type="component" value="Chromosome"/>
</dbReference>
<keyword evidence="1" id="KW-1133">Transmembrane helix</keyword>
<keyword evidence="1" id="KW-0812">Transmembrane</keyword>
<organism evidence="2 3">
    <name type="scientific">Haemophilus parainfluenzae (strain T3T1)</name>
    <dbReference type="NCBI Taxonomy" id="862965"/>
    <lineage>
        <taxon>Bacteria</taxon>
        <taxon>Pseudomonadati</taxon>
        <taxon>Pseudomonadota</taxon>
        <taxon>Gammaproteobacteria</taxon>
        <taxon>Pasteurellales</taxon>
        <taxon>Pasteurellaceae</taxon>
        <taxon>Haemophilus</taxon>
    </lineage>
</organism>
<keyword evidence="1" id="KW-0472">Membrane</keyword>
<name>A0AB33QJ70_HAEP3</name>
<evidence type="ECO:0000313" key="2">
    <source>
        <dbReference type="EMBL" id="CBW14712.1"/>
    </source>
</evidence>
<evidence type="ECO:0000256" key="1">
    <source>
        <dbReference type="SAM" id="Phobius"/>
    </source>
</evidence>
<proteinExistence type="predicted"/>
<feature type="transmembrane region" description="Helical" evidence="1">
    <location>
        <begin position="12"/>
        <end position="29"/>
    </location>
</feature>
<evidence type="ECO:0000313" key="3">
    <source>
        <dbReference type="Proteomes" id="UP000007052"/>
    </source>
</evidence>
<protein>
    <submittedName>
        <fullName evidence="2">Uncharacterized protein</fullName>
    </submittedName>
</protein>
<reference evidence="3" key="1">
    <citation type="submission" date="2010-07" db="EMBL/GenBank/DDBJ databases">
        <title>The genome sequence of Haemophilus parainfluenzae T3T1.</title>
        <authorList>
            <person name="Crook D."/>
            <person name="Hood D."/>
            <person name="Moxon R."/>
            <person name="Parkhill J."/>
            <person name="Aslett M."/>
            <person name="Bentley S.D."/>
        </authorList>
    </citation>
    <scope>NUCLEOTIDE SEQUENCE [LARGE SCALE GENOMIC DNA]</scope>
    <source>
        <strain evidence="3">T3T1</strain>
    </source>
</reference>